<feature type="region of interest" description="Disordered" evidence="3">
    <location>
        <begin position="84"/>
        <end position="156"/>
    </location>
</feature>
<feature type="DNA-binding region" description="HMG box" evidence="2">
    <location>
        <begin position="27"/>
        <end position="95"/>
    </location>
</feature>
<evidence type="ECO:0000313" key="6">
    <source>
        <dbReference type="Proteomes" id="UP001431209"/>
    </source>
</evidence>
<dbReference type="InterPro" id="IPR036910">
    <property type="entry name" value="HMG_box_dom_sf"/>
</dbReference>
<evidence type="ECO:0000256" key="2">
    <source>
        <dbReference type="PROSITE-ProRule" id="PRU00267"/>
    </source>
</evidence>
<feature type="region of interest" description="Disordered" evidence="3">
    <location>
        <begin position="1"/>
        <end position="35"/>
    </location>
</feature>
<dbReference type="SUPFAM" id="SSF47095">
    <property type="entry name" value="HMG-box"/>
    <property type="match status" value="1"/>
</dbReference>
<evidence type="ECO:0000256" key="3">
    <source>
        <dbReference type="SAM" id="MobiDB-lite"/>
    </source>
</evidence>
<protein>
    <submittedName>
        <fullName evidence="5">HMGB4</fullName>
    </submittedName>
</protein>
<dbReference type="GO" id="GO:0003677">
    <property type="term" value="F:DNA binding"/>
    <property type="evidence" value="ECO:0007669"/>
    <property type="project" value="UniProtKB-UniRule"/>
</dbReference>
<name>A0AAW2YUP9_9EUKA</name>
<feature type="domain" description="HMG box" evidence="4">
    <location>
        <begin position="27"/>
        <end position="95"/>
    </location>
</feature>
<dbReference type="Pfam" id="PF00505">
    <property type="entry name" value="HMG_box"/>
    <property type="match status" value="1"/>
</dbReference>
<keyword evidence="6" id="KW-1185">Reference proteome</keyword>
<feature type="compositionally biased region" description="Acidic residues" evidence="3">
    <location>
        <begin position="146"/>
        <end position="156"/>
    </location>
</feature>
<sequence>MSEGRKTRSGKVVDTKEKSDKVEGSEPKKPSTSYVLYCQEKREELKKDKPDLKPKQINTELSKMWKALSDEDKKPFEDKNKELKEKYDADLEKYNKDNGIETKKKETKKRSRPAKKAKKDSEDEEEEEEEVKKKKVTKKTKKAKNDEEEEEEEEED</sequence>
<dbReference type="CDD" id="cd00084">
    <property type="entry name" value="HMG-box_SF"/>
    <property type="match status" value="1"/>
</dbReference>
<evidence type="ECO:0000256" key="1">
    <source>
        <dbReference type="ARBA" id="ARBA00023125"/>
    </source>
</evidence>
<feature type="compositionally biased region" description="Basic residues" evidence="3">
    <location>
        <begin position="133"/>
        <end position="142"/>
    </location>
</feature>
<reference evidence="5 6" key="1">
    <citation type="submission" date="2024-03" db="EMBL/GenBank/DDBJ databases">
        <title>The Acrasis kona genome and developmental transcriptomes reveal deep origins of eukaryotic multicellular pathways.</title>
        <authorList>
            <person name="Sheikh S."/>
            <person name="Fu C.-J."/>
            <person name="Brown M.W."/>
            <person name="Baldauf S.L."/>
        </authorList>
    </citation>
    <scope>NUCLEOTIDE SEQUENCE [LARGE SCALE GENOMIC DNA]</scope>
    <source>
        <strain evidence="5 6">ATCC MYA-3509</strain>
    </source>
</reference>
<dbReference type="GO" id="GO:0005634">
    <property type="term" value="C:nucleus"/>
    <property type="evidence" value="ECO:0007669"/>
    <property type="project" value="UniProtKB-UniRule"/>
</dbReference>
<keyword evidence="1 2" id="KW-0238">DNA-binding</keyword>
<dbReference type="SMART" id="SM00398">
    <property type="entry name" value="HMG"/>
    <property type="match status" value="1"/>
</dbReference>
<dbReference type="Proteomes" id="UP001431209">
    <property type="component" value="Unassembled WGS sequence"/>
</dbReference>
<dbReference type="AlphaFoldDB" id="A0AAW2YUP9"/>
<dbReference type="InterPro" id="IPR050342">
    <property type="entry name" value="HMGB"/>
</dbReference>
<organism evidence="5 6">
    <name type="scientific">Acrasis kona</name>
    <dbReference type="NCBI Taxonomy" id="1008807"/>
    <lineage>
        <taxon>Eukaryota</taxon>
        <taxon>Discoba</taxon>
        <taxon>Heterolobosea</taxon>
        <taxon>Tetramitia</taxon>
        <taxon>Eutetramitia</taxon>
        <taxon>Acrasidae</taxon>
        <taxon>Acrasis</taxon>
    </lineage>
</organism>
<feature type="compositionally biased region" description="Basic and acidic residues" evidence="3">
    <location>
        <begin position="84"/>
        <end position="104"/>
    </location>
</feature>
<dbReference type="Gene3D" id="1.10.30.10">
    <property type="entry name" value="High mobility group box domain"/>
    <property type="match status" value="1"/>
</dbReference>
<keyword evidence="2" id="KW-0539">Nucleus</keyword>
<dbReference type="InterPro" id="IPR009071">
    <property type="entry name" value="HMG_box_dom"/>
</dbReference>
<feature type="compositionally biased region" description="Basic and acidic residues" evidence="3">
    <location>
        <begin position="1"/>
        <end position="29"/>
    </location>
</feature>
<accession>A0AAW2YUP9</accession>
<dbReference type="PROSITE" id="PS50118">
    <property type="entry name" value="HMG_BOX_2"/>
    <property type="match status" value="1"/>
</dbReference>
<evidence type="ECO:0000313" key="5">
    <source>
        <dbReference type="EMBL" id="KAL0480531.1"/>
    </source>
</evidence>
<proteinExistence type="predicted"/>
<evidence type="ECO:0000259" key="4">
    <source>
        <dbReference type="PROSITE" id="PS50118"/>
    </source>
</evidence>
<feature type="compositionally biased region" description="Basic residues" evidence="3">
    <location>
        <begin position="105"/>
        <end position="118"/>
    </location>
</feature>
<dbReference type="PANTHER" id="PTHR48112">
    <property type="entry name" value="HIGH MOBILITY GROUP PROTEIN DSP1"/>
    <property type="match status" value="1"/>
</dbReference>
<comment type="caution">
    <text evidence="5">The sequence shown here is derived from an EMBL/GenBank/DDBJ whole genome shotgun (WGS) entry which is preliminary data.</text>
</comment>
<gene>
    <name evidence="5" type="ORF">AKO1_006767</name>
</gene>
<dbReference type="EMBL" id="JAOPGA020000665">
    <property type="protein sequence ID" value="KAL0480531.1"/>
    <property type="molecule type" value="Genomic_DNA"/>
</dbReference>
<dbReference type="PRINTS" id="PR00886">
    <property type="entry name" value="HIGHMOBLTY12"/>
</dbReference>